<protein>
    <recommendedName>
        <fullName evidence="3">Ricin B lectin domain-containing protein</fullName>
    </recommendedName>
</protein>
<dbReference type="Gramene" id="PUZ47598">
    <property type="protein sequence ID" value="PUZ47598"/>
    <property type="gene ID" value="GQ55_7G178600"/>
</dbReference>
<dbReference type="SUPFAM" id="SSF50370">
    <property type="entry name" value="Ricin B-like lectins"/>
    <property type="match status" value="1"/>
</dbReference>
<proteinExistence type="predicted"/>
<dbReference type="Proteomes" id="UP000244336">
    <property type="component" value="Chromosome 7"/>
</dbReference>
<keyword evidence="2" id="KW-1185">Reference proteome</keyword>
<dbReference type="EMBL" id="CM009755">
    <property type="protein sequence ID" value="PUZ47598.1"/>
    <property type="molecule type" value="Genomic_DNA"/>
</dbReference>
<dbReference type="InterPro" id="IPR040249">
    <property type="entry name" value="Ricin_B-like_lectin_EULS3-like"/>
</dbReference>
<dbReference type="OrthoDB" id="681719at2759"/>
<evidence type="ECO:0000313" key="2">
    <source>
        <dbReference type="Proteomes" id="UP000244336"/>
    </source>
</evidence>
<evidence type="ECO:0008006" key="3">
    <source>
        <dbReference type="Google" id="ProtNLM"/>
    </source>
</evidence>
<dbReference type="PANTHER" id="PTHR31257">
    <property type="entry name" value="RICIN B-LIKE LECTIN EULS3"/>
    <property type="match status" value="1"/>
</dbReference>
<dbReference type="PANTHER" id="PTHR31257:SF24">
    <property type="entry name" value="OS12G0184300 PROTEIN"/>
    <property type="match status" value="1"/>
</dbReference>
<dbReference type="CDD" id="cd23431">
    <property type="entry name" value="beta-trefoil_Ricin_AtEULS3-like"/>
    <property type="match status" value="1"/>
</dbReference>
<dbReference type="AlphaFoldDB" id="A0A2T7CW92"/>
<evidence type="ECO:0000313" key="1">
    <source>
        <dbReference type="EMBL" id="PUZ47598.1"/>
    </source>
</evidence>
<accession>A0A2T7CW92</accession>
<dbReference type="Gene3D" id="2.80.10.50">
    <property type="match status" value="1"/>
</dbReference>
<dbReference type="STRING" id="1504633.A0A2T7CW92"/>
<name>A0A2T7CW92_9POAL</name>
<reference evidence="1 2" key="1">
    <citation type="submission" date="2018-04" db="EMBL/GenBank/DDBJ databases">
        <title>WGS assembly of Panicum hallii var. hallii HAL2.</title>
        <authorList>
            <person name="Lovell J."/>
            <person name="Jenkins J."/>
            <person name="Lowry D."/>
            <person name="Mamidi S."/>
            <person name="Sreedasyam A."/>
            <person name="Weng X."/>
            <person name="Barry K."/>
            <person name="Bonette J."/>
            <person name="Campitelli B."/>
            <person name="Daum C."/>
            <person name="Gordon S."/>
            <person name="Gould B."/>
            <person name="Lipzen A."/>
            <person name="MacQueen A."/>
            <person name="Palacio-Mejia J."/>
            <person name="Plott C."/>
            <person name="Shakirov E."/>
            <person name="Shu S."/>
            <person name="Yoshinaga Y."/>
            <person name="Zane M."/>
            <person name="Rokhsar D."/>
            <person name="Grimwood J."/>
            <person name="Schmutz J."/>
            <person name="Juenger T."/>
        </authorList>
    </citation>
    <scope>NUCLEOTIDE SEQUENCE [LARGE SCALE GENOMIC DNA]</scope>
    <source>
        <strain evidence="2">cv. HAL2</strain>
    </source>
</reference>
<dbReference type="InterPro" id="IPR035992">
    <property type="entry name" value="Ricin_B-like_lectins"/>
</dbReference>
<organism evidence="1 2">
    <name type="scientific">Panicum hallii var. hallii</name>
    <dbReference type="NCBI Taxonomy" id="1504633"/>
    <lineage>
        <taxon>Eukaryota</taxon>
        <taxon>Viridiplantae</taxon>
        <taxon>Streptophyta</taxon>
        <taxon>Embryophyta</taxon>
        <taxon>Tracheophyta</taxon>
        <taxon>Spermatophyta</taxon>
        <taxon>Magnoliopsida</taxon>
        <taxon>Liliopsida</taxon>
        <taxon>Poales</taxon>
        <taxon>Poaceae</taxon>
        <taxon>PACMAD clade</taxon>
        <taxon>Panicoideae</taxon>
        <taxon>Panicodae</taxon>
        <taxon>Paniceae</taxon>
        <taxon>Panicinae</taxon>
        <taxon>Panicum</taxon>
        <taxon>Panicum sect. Panicum</taxon>
    </lineage>
</organism>
<sequence>MPQHIRIFCREDINLSVAVRGSTVVLARTNPADESQHWVQEFSGSGMVTDDEGQRAFALVNKATGLALVNKNLITPSDNNLHVQLAPYFGDVRVDLSMLWTLGAADLGGGFREVRVLRDTTQTLNGLGGNVRDGTVVGIFPSHQESPNAVWNLAPVHVSDAE</sequence>
<gene>
    <name evidence="1" type="ORF">GQ55_7G178600</name>
</gene>